<dbReference type="InterPro" id="IPR001965">
    <property type="entry name" value="Znf_PHD"/>
</dbReference>
<reference evidence="26 27" key="1">
    <citation type="journal article" date="2024" name="Proc. Natl. Acad. Sci. U.S.A.">
        <title>The genetic regulatory architecture and epigenomic basis for age-related changes in rattlesnake venom.</title>
        <authorList>
            <person name="Hogan M.P."/>
            <person name="Holding M.L."/>
            <person name="Nystrom G.S."/>
            <person name="Colston T.J."/>
            <person name="Bartlett D.A."/>
            <person name="Mason A.J."/>
            <person name="Ellsworth S.A."/>
            <person name="Rautsaw R.M."/>
            <person name="Lawrence K.C."/>
            <person name="Strickland J.L."/>
            <person name="He B."/>
            <person name="Fraser P."/>
            <person name="Margres M.J."/>
            <person name="Gilbert D.M."/>
            <person name="Gibbs H.L."/>
            <person name="Parkinson C.L."/>
            <person name="Rokyta D.R."/>
        </authorList>
    </citation>
    <scope>NUCLEOTIDE SEQUENCE [LARGE SCALE GENOMIC DNA]</scope>
    <source>
        <strain evidence="26">DRR0105</strain>
    </source>
</reference>
<dbReference type="Gene3D" id="1.20.920.10">
    <property type="entry name" value="Bromodomain-like"/>
    <property type="match status" value="1"/>
</dbReference>
<feature type="region of interest" description="Disordered" evidence="20">
    <location>
        <begin position="861"/>
        <end position="884"/>
    </location>
</feature>
<proteinExistence type="predicted"/>
<keyword evidence="14" id="KW-0238">DNA-binding</keyword>
<dbReference type="Pfam" id="PF05964">
    <property type="entry name" value="FYRN"/>
    <property type="match status" value="1"/>
</dbReference>
<feature type="compositionally biased region" description="Low complexity" evidence="20">
    <location>
        <begin position="2142"/>
        <end position="2174"/>
    </location>
</feature>
<dbReference type="FunFam" id="3.30.40.10:FF:000089">
    <property type="entry name" value="Histone-lysine N-methyltransferase"/>
    <property type="match status" value="1"/>
</dbReference>
<evidence type="ECO:0000256" key="12">
    <source>
        <dbReference type="ARBA" id="ARBA00023015"/>
    </source>
</evidence>
<evidence type="ECO:0000256" key="7">
    <source>
        <dbReference type="ARBA" id="ARBA00022737"/>
    </source>
</evidence>
<comment type="subcellular location">
    <subcellularLocation>
        <location evidence="1">Nucleus</location>
    </subcellularLocation>
</comment>
<feature type="domain" description="Post-SET" evidence="23">
    <location>
        <begin position="3004"/>
        <end position="3020"/>
    </location>
</feature>
<feature type="compositionally biased region" description="Gly residues" evidence="20">
    <location>
        <begin position="12"/>
        <end position="24"/>
    </location>
</feature>
<evidence type="ECO:0000256" key="18">
    <source>
        <dbReference type="ARBA" id="ARBA00049353"/>
    </source>
</evidence>
<keyword evidence="11" id="KW-0007">Acetylation</keyword>
<evidence type="ECO:0000259" key="25">
    <source>
        <dbReference type="PROSITE" id="PS51805"/>
    </source>
</evidence>
<evidence type="ECO:0000256" key="10">
    <source>
        <dbReference type="ARBA" id="ARBA00022853"/>
    </source>
</evidence>
<dbReference type="PANTHER" id="PTHR45838:SF3">
    <property type="entry name" value="HISTONE-LYSINE N-METHYLTRANSFERASE 2B"/>
    <property type="match status" value="1"/>
</dbReference>
<dbReference type="CDD" id="cd15593">
    <property type="entry name" value="PHD3_KMT2B"/>
    <property type="match status" value="1"/>
</dbReference>
<evidence type="ECO:0000256" key="3">
    <source>
        <dbReference type="ARBA" id="ARBA00022603"/>
    </source>
</evidence>
<dbReference type="InterPro" id="IPR003888">
    <property type="entry name" value="FYrich_N"/>
</dbReference>
<feature type="region of interest" description="Disordered" evidence="20">
    <location>
        <begin position="111"/>
        <end position="164"/>
    </location>
</feature>
<evidence type="ECO:0000256" key="5">
    <source>
        <dbReference type="ARBA" id="ARBA00022691"/>
    </source>
</evidence>
<dbReference type="SMART" id="SM00317">
    <property type="entry name" value="SET"/>
    <property type="match status" value="1"/>
</dbReference>
<evidence type="ECO:0000256" key="1">
    <source>
        <dbReference type="ARBA" id="ARBA00004123"/>
    </source>
</evidence>
<feature type="region of interest" description="Disordered" evidence="20">
    <location>
        <begin position="379"/>
        <end position="667"/>
    </location>
</feature>
<evidence type="ECO:0000256" key="2">
    <source>
        <dbReference type="ARBA" id="ARBA00022553"/>
    </source>
</evidence>
<dbReference type="PROSITE" id="PS50016">
    <property type="entry name" value="ZF_PHD_2"/>
    <property type="match status" value="3"/>
</dbReference>
<feature type="compositionally biased region" description="Basic and acidic residues" evidence="20">
    <location>
        <begin position="1086"/>
        <end position="1100"/>
    </location>
</feature>
<evidence type="ECO:0000256" key="16">
    <source>
        <dbReference type="ARBA" id="ARBA00023242"/>
    </source>
</evidence>
<evidence type="ECO:0000256" key="17">
    <source>
        <dbReference type="ARBA" id="ARBA00023620"/>
    </source>
</evidence>
<feature type="region of interest" description="Disordered" evidence="20">
    <location>
        <begin position="2655"/>
        <end position="2677"/>
    </location>
</feature>
<keyword evidence="5" id="KW-0949">S-adenosyl-L-methionine</keyword>
<feature type="domain" description="SET" evidence="22">
    <location>
        <begin position="2880"/>
        <end position="2996"/>
    </location>
</feature>
<evidence type="ECO:0000256" key="6">
    <source>
        <dbReference type="ARBA" id="ARBA00022723"/>
    </source>
</evidence>
<protein>
    <recommendedName>
        <fullName evidence="17">[histone H3]-lysine(4) N-methyltransferase</fullName>
        <ecNumber evidence="17">2.1.1.364</ecNumber>
    </recommendedName>
</protein>
<evidence type="ECO:0000256" key="15">
    <source>
        <dbReference type="ARBA" id="ARBA00023163"/>
    </source>
</evidence>
<dbReference type="PROSITE" id="PS51543">
    <property type="entry name" value="FYRC"/>
    <property type="match status" value="1"/>
</dbReference>
<keyword evidence="7" id="KW-0677">Repeat</keyword>
<dbReference type="SMART" id="SM00249">
    <property type="entry name" value="PHD"/>
    <property type="match status" value="4"/>
</dbReference>
<dbReference type="EC" id="2.1.1.364" evidence="17"/>
<comment type="caution">
    <text evidence="26">The sequence shown here is derived from an EMBL/GenBank/DDBJ whole genome shotgun (WGS) entry which is preliminary data.</text>
</comment>
<dbReference type="InterPro" id="IPR036427">
    <property type="entry name" value="Bromodomain-like_sf"/>
</dbReference>
<feature type="compositionally biased region" description="Basic and acidic residues" evidence="20">
    <location>
        <begin position="2333"/>
        <end position="2343"/>
    </location>
</feature>
<keyword evidence="16" id="KW-0539">Nucleus</keyword>
<dbReference type="GO" id="GO:0003677">
    <property type="term" value="F:DNA binding"/>
    <property type="evidence" value="ECO:0007669"/>
    <property type="project" value="UniProtKB-KW"/>
</dbReference>
<feature type="compositionally biased region" description="Low complexity" evidence="20">
    <location>
        <begin position="2370"/>
        <end position="2380"/>
    </location>
</feature>
<dbReference type="PROSITE" id="PS51805">
    <property type="entry name" value="EPHD"/>
    <property type="match status" value="1"/>
</dbReference>
<feature type="region of interest" description="Disordered" evidence="20">
    <location>
        <begin position="2236"/>
        <end position="2354"/>
    </location>
</feature>
<feature type="domain" description="PHD-type" evidence="21">
    <location>
        <begin position="1430"/>
        <end position="1481"/>
    </location>
</feature>
<feature type="compositionally biased region" description="Pro residues" evidence="20">
    <location>
        <begin position="2293"/>
        <end position="2302"/>
    </location>
</feature>
<feature type="region of interest" description="Disordered" evidence="20">
    <location>
        <begin position="2591"/>
        <end position="2630"/>
    </location>
</feature>
<evidence type="ECO:0000259" key="22">
    <source>
        <dbReference type="PROSITE" id="PS50280"/>
    </source>
</evidence>
<evidence type="ECO:0000259" key="24">
    <source>
        <dbReference type="PROSITE" id="PS51058"/>
    </source>
</evidence>
<feature type="compositionally biased region" description="Acidic residues" evidence="20">
    <location>
        <begin position="2236"/>
        <end position="2247"/>
    </location>
</feature>
<evidence type="ECO:0000256" key="20">
    <source>
        <dbReference type="SAM" id="MobiDB-lite"/>
    </source>
</evidence>
<dbReference type="InterPro" id="IPR002857">
    <property type="entry name" value="Znf_CXXC"/>
</dbReference>
<feature type="region of interest" description="Disordered" evidence="20">
    <location>
        <begin position="986"/>
        <end position="1026"/>
    </location>
</feature>
<feature type="compositionally biased region" description="Acidic residues" evidence="20">
    <location>
        <begin position="999"/>
        <end position="1009"/>
    </location>
</feature>
<feature type="compositionally biased region" description="Basic residues" evidence="20">
    <location>
        <begin position="1182"/>
        <end position="1193"/>
    </location>
</feature>
<comment type="catalytic activity">
    <reaction evidence="18">
        <text>L-lysyl(4)-[histone H3] + S-adenosyl-L-methionine = N(6)-methyl-L-lysyl(4)-[histone H3] + S-adenosyl-L-homocysteine + H(+)</text>
        <dbReference type="Rhea" id="RHEA:60264"/>
        <dbReference type="Rhea" id="RHEA-COMP:15543"/>
        <dbReference type="Rhea" id="RHEA-COMP:15547"/>
        <dbReference type="ChEBI" id="CHEBI:15378"/>
        <dbReference type="ChEBI" id="CHEBI:29969"/>
        <dbReference type="ChEBI" id="CHEBI:57856"/>
        <dbReference type="ChEBI" id="CHEBI:59789"/>
        <dbReference type="ChEBI" id="CHEBI:61929"/>
        <dbReference type="EC" id="2.1.1.364"/>
    </reaction>
    <physiologicalReaction direction="left-to-right" evidence="18">
        <dbReference type="Rhea" id="RHEA:60265"/>
    </physiologicalReaction>
</comment>
<keyword evidence="6" id="KW-0479">Metal-binding</keyword>
<dbReference type="GO" id="GO:0035097">
    <property type="term" value="C:histone methyltransferase complex"/>
    <property type="evidence" value="ECO:0007669"/>
    <property type="project" value="TreeGrafter"/>
</dbReference>
<dbReference type="Proteomes" id="UP001474421">
    <property type="component" value="Unassembled WGS sequence"/>
</dbReference>
<organism evidence="26 27">
    <name type="scientific">Crotalus adamanteus</name>
    <name type="common">Eastern diamondback rattlesnake</name>
    <dbReference type="NCBI Taxonomy" id="8729"/>
    <lineage>
        <taxon>Eukaryota</taxon>
        <taxon>Metazoa</taxon>
        <taxon>Chordata</taxon>
        <taxon>Craniata</taxon>
        <taxon>Vertebrata</taxon>
        <taxon>Euteleostomi</taxon>
        <taxon>Lepidosauria</taxon>
        <taxon>Squamata</taxon>
        <taxon>Bifurcata</taxon>
        <taxon>Unidentata</taxon>
        <taxon>Episquamata</taxon>
        <taxon>Toxicofera</taxon>
        <taxon>Serpentes</taxon>
        <taxon>Colubroidea</taxon>
        <taxon>Viperidae</taxon>
        <taxon>Crotalinae</taxon>
        <taxon>Crotalus</taxon>
    </lineage>
</organism>
<feature type="compositionally biased region" description="Polar residues" evidence="20">
    <location>
        <begin position="637"/>
        <end position="653"/>
    </location>
</feature>
<dbReference type="Pfam" id="PF00628">
    <property type="entry name" value="PHD"/>
    <property type="match status" value="2"/>
</dbReference>
<feature type="domain" description="PHD-type" evidence="25">
    <location>
        <begin position="1810"/>
        <end position="1918"/>
    </location>
</feature>
<dbReference type="CDD" id="cd15589">
    <property type="entry name" value="PHD1_KMT2B"/>
    <property type="match status" value="1"/>
</dbReference>
<dbReference type="InterPro" id="IPR011011">
    <property type="entry name" value="Znf_FYVE_PHD"/>
</dbReference>
<feature type="region of interest" description="Disordered" evidence="20">
    <location>
        <begin position="2366"/>
        <end position="2417"/>
    </location>
</feature>
<dbReference type="InterPro" id="IPR019787">
    <property type="entry name" value="Znf_PHD-finger"/>
</dbReference>
<evidence type="ECO:0000256" key="11">
    <source>
        <dbReference type="ARBA" id="ARBA00022990"/>
    </source>
</evidence>
<dbReference type="CDD" id="cd15694">
    <property type="entry name" value="ePHD_KMT2B"/>
    <property type="match status" value="1"/>
</dbReference>
<feature type="compositionally biased region" description="Pro residues" evidence="20">
    <location>
        <begin position="2071"/>
        <end position="2080"/>
    </location>
</feature>
<feature type="compositionally biased region" description="Pro residues" evidence="20">
    <location>
        <begin position="2210"/>
        <end position="2220"/>
    </location>
</feature>
<evidence type="ECO:0000256" key="8">
    <source>
        <dbReference type="ARBA" id="ARBA00022771"/>
    </source>
</evidence>
<dbReference type="Pfam" id="PF13771">
    <property type="entry name" value="zf-HC5HC2H"/>
    <property type="match status" value="1"/>
</dbReference>
<feature type="compositionally biased region" description="Basic and acidic residues" evidence="20">
    <location>
        <begin position="2700"/>
        <end position="2713"/>
    </location>
</feature>
<dbReference type="FunFam" id="3.30.40.10:FF:000071">
    <property type="entry name" value="Histone-lysine N-methyltransferase"/>
    <property type="match status" value="1"/>
</dbReference>
<evidence type="ECO:0000259" key="23">
    <source>
        <dbReference type="PROSITE" id="PS50868"/>
    </source>
</evidence>
<keyword evidence="10" id="KW-0156">Chromatin regulator</keyword>
<dbReference type="GO" id="GO:0032259">
    <property type="term" value="P:methylation"/>
    <property type="evidence" value="ECO:0007669"/>
    <property type="project" value="UniProtKB-KW"/>
</dbReference>
<sequence length="3020" mass="329609">MAAAAAAAAAAAGGGGGGSGGGGSSSSWAWVPRGRFPGRPGGCRARGAGAGSRARISLLAPQLLLWAASGEGERAVAAAAAAAATTTTTTGDTTLGSLLGLSRSWRRLQSLLGDSGSSGGEEEPVRIPRRRRRGPFDKEGGPGATERAPFLAGRRGPCTRRGGGSTFRAAALSLSLSPPSLSLLLPPGSGVSPWETGRSWAAMLGPEVPAGSVGCRQGGRVVAALPPWVCLGHQDGAGSASPARGLRRFSLRGFRLGGGGGGGKKEIRLGMAAELAGSLLELVPRLLSNPLLPLCRLAQRGVQLVQEEFLGFHSEDDAFQSSLRAALRSKRGASLPPHGRRRRAFAEDSVSKRLVKQKAVESQRERMVKALAELLQRTKGTPARIGRQPTSGPKVVRMLPKQTQADPEPAADPIKSTTPPLLPPPTEKTLNSTASPRPRGRPRGSFTKNRIPRPGPPHQNIKTSSSIPEPNNNIQLPPPCAEISASSEPTEALKKPPLILKFFSKARRHKSGQLVVTHVRLKTQGHRRGRKRKWSVVPEKKLSPLPSEAVSESEAVLSEPDTSDPEPKQKEPPAPHLLSENLAPASSPQPKSPVSKPEPQLEAVVQELQPAPEAPDPEPEASGPEPKSSVPEGGILPSSTQVSWKQEPQQPCPQSDGAVLLSKKGPSSVALSIRAQCLKRGRGRRVTTQQLPGKMRLEEAGGTAQQPGVTGSEEVPALKTTFLKNIRQFIMPVVSARSSRLIRTPRRFMDEIPQKATKPLESPVPDGPLDKQEASLLPLQGTPQQLNPPVPSSPEKDTSRGPSPPSSPSVLHMTSTAPGLPEKRRSILREPTFRWTSLSPTLSPKDMGKALFQVPSEDASLVSSAPAPVSSTPTKRTPLLRAPQFTPSEAHLKIYESLSVSPEESDLVPVSPEVRRDPPVPPQEATLLSNEPVVTRSGKKLVGRTNHLALPLFTEVPKPLEAQSKELITMEDVNSPGVVHKVAIRRVVPPSSRAQEQEEKADDSSESEAEPASLSSEEAKPPVHQPKCIVTSLSSMDKVYSLLTRAKVQLYKIDQQKQFKFIPGCQTVKAEAFETPKIPAEQETTADLKTEDQKEARKQGQESPVQGPRIKHVCRHASVALGQSRAMVPEDVPRLSALPLREREEIAASPTVEETSSTSENECGLQKQVKPDSAVKATPPPVRRHVSHHHGKKNRMTRCGKCKGCLRLQDCGECINCLDKPKFGGPNTKKQCCVYRKCDKIEARRVERLSKKGRTVVKPIAPWDSEDSQEEFPAPWEVMLGATETAEQDSLLQRKSARRCVKQRPSYDIFESSDSDTEPASGSATHRRKSSRDSDLLPVDSEEQSRPRKSSLQPVVQLKARKKPEKVSHQEKDIPLSASLPSISNGWNGKQKSTDGVHRLRVDFKEDCDLENVWLMGGLSILTSVPVTTQVVCLLCASKGFHQLVYCQVCCDPFHVFCLEEDEQPLPEQEDSWCCRRCKFCYVCDRKNKASKQLLECERCRNCYHLACLGPNYPTKPFRKRKGWICSACIRCKSCGTAPGKNWDTEWSSDYSLCSACSVLYNKGNYCPICLHCYEDNDYESKMMQCAKCDHWVHAKCEGLSDEGYEILSNLPESVVYACRPCCGSDKTKWREVLNSELRKGLRQVLQGLLSSKCVAPLMQCAQCCPDDGVKVHLRPCDLRTVNKLFEQGHYFSVHSFHEDIVGVLLGHTEEQQVISSAKTLYIELMGKYFSWFDAQDTKHWTRNSSLPNGMLPNAVLPPSSDHIYAQWRQPQEVSSAANSHLSSAGPENMAGKDAERVSPQQLLTDPEDKRQCALCLQFGDALSKDAGRLLYIGQNEWTHVNCAIWSAEVFEENDGSLKNVHAAVARGRQMRCEHCQRTGATVGCCLSACLSNYHFMCARLCRCTFQEDKKVFCQKHIDLLDGTEIVAEDGFDVLRRVYVDFEGISFKRKFMVGLEPDTIHMMIGSMKIDSLGMLTDLSECEGRLLPVGYQCSRLYWSTVDARKRSRYTCRVLEYRPKLSQEEPDASGIQEENHTIAHSPAAPVDPNLREKPLQEAPSPVPPLERHSPAQNPGPLPPPEPAVSKPKPLTGARIKVPNYSPTRRPLSGISSRPLPSPGSASSMSHHILTVGDPDFPPPRRTQRLSPMSPSSNPRPRQSPLLPQAPASRTSPPSTSLRAMPPLPDYPTAGNGFRHPSTSAGCDEQPPIAATSPPPSSPPVPPELAFELNVSDLEFDDSLLDEPFQEEELGGPRTCPPSPSLGLPQLDGLGDGESEEEGEANRYFRFPRTVVTRDPPLPPYPLDLPLPHIHQLDGIDDGTDSEADAAGGHPSTKGKQPEPRVERELAGPTPAPEDLPSDIVDFVLKNMDAPESKSSPPSCLSPMPLPPAPPTSASFNGTESAHPIPAPDPAPSLTLGCTQVPSTPEVTLLGPEAQKSNSRIILVNKLTQVCMKVQGEGSPLATQDGELASKPNPTPMSTAPNLGTVILRAPLGLSPNPLPTWTIRGPVLSMVPMMNVMSTTSQAVGGGQLALGTPALVTPSLGLQQTCLLQPVAMNSSVLSIPGLVSLPGPRPAIRVKRVSTFVGNVPVKKMKVDGVNDEDPSPVSPTVTPDHLANNCISGSTMGPGIGRVRMKTPTTRGVLNLDTFKEETSIISESELSPMEHSPSLAALHSQPGSPEQIPKSILEHVWHRYAGDLSSSDEDNLKQEDKENEMPRKTQPHLCFEITSEDGFKVQADSVDGAWKAVIEKVQEARTNARFKHLSFAGMNGVRMLGMHHDAVIFLVEQLYGAKACHKYKFRYHQHEGEEEELPLNPHGCARAEVYVRKCTFDMFNFLASQHRVLPEGGPYDEEEDEVQLKSTRRATSLELPMAMRFRHLKKTSKEAVGVYRSAIHGRGLFCKRNIDAGEMVIEYSGIVIRSVLTDKREKYYDSKGIGCYMFRIDDFDVVDATMHGNAARFINHSCEPNCYSRVIHVEGQKHIVIFALRRIFRGEELTYDYKFPFEDAGSKLPCNCGAKRCRRFLN</sequence>
<evidence type="ECO:0000259" key="21">
    <source>
        <dbReference type="PROSITE" id="PS50016"/>
    </source>
</evidence>
<feature type="region of interest" description="Disordered" evidence="20">
    <location>
        <begin position="1076"/>
        <end position="1109"/>
    </location>
</feature>
<dbReference type="PROSITE" id="PS50280">
    <property type="entry name" value="SET"/>
    <property type="match status" value="1"/>
</dbReference>
<feature type="compositionally biased region" description="Polar residues" evidence="20">
    <location>
        <begin position="460"/>
        <end position="475"/>
    </location>
</feature>
<dbReference type="InterPro" id="IPR013083">
    <property type="entry name" value="Znf_RING/FYVE/PHD"/>
</dbReference>
<dbReference type="InterPro" id="IPR003616">
    <property type="entry name" value="Post-SET_dom"/>
</dbReference>
<keyword evidence="27" id="KW-1185">Reference proteome</keyword>
<feature type="compositionally biased region" description="Low complexity" evidence="20">
    <location>
        <begin position="861"/>
        <end position="874"/>
    </location>
</feature>
<evidence type="ECO:0000256" key="19">
    <source>
        <dbReference type="PROSITE-ProRule" id="PRU00509"/>
    </source>
</evidence>
<feature type="region of interest" description="Disordered" evidence="20">
    <location>
        <begin position="745"/>
        <end position="832"/>
    </location>
</feature>
<dbReference type="InterPro" id="IPR041959">
    <property type="entry name" value="KMT2B_ePHD"/>
</dbReference>
<keyword evidence="2" id="KW-0597">Phosphoprotein</keyword>
<keyword evidence="13" id="KW-0103">Bromodomain</keyword>
<dbReference type="GO" id="GO:0140945">
    <property type="term" value="F:histone H3K4 monomethyltransferase activity"/>
    <property type="evidence" value="ECO:0007669"/>
    <property type="project" value="UniProtKB-EC"/>
</dbReference>
<dbReference type="InterPro" id="IPR001214">
    <property type="entry name" value="SET_dom"/>
</dbReference>
<accession>A0AAW1AXG3</accession>
<feature type="region of interest" description="Disordered" evidence="20">
    <location>
        <begin position="1139"/>
        <end position="1193"/>
    </location>
</feature>
<dbReference type="GO" id="GO:0045893">
    <property type="term" value="P:positive regulation of DNA-templated transcription"/>
    <property type="evidence" value="ECO:0007669"/>
    <property type="project" value="TreeGrafter"/>
</dbReference>
<feature type="compositionally biased region" description="Basic and acidic residues" evidence="20">
    <location>
        <begin position="821"/>
        <end position="832"/>
    </location>
</feature>
<keyword evidence="15" id="KW-0804">Transcription</keyword>
<feature type="compositionally biased region" description="Low complexity" evidence="20">
    <location>
        <begin position="1151"/>
        <end position="1160"/>
    </location>
</feature>
<dbReference type="GO" id="GO:0008270">
    <property type="term" value="F:zinc ion binding"/>
    <property type="evidence" value="ECO:0007669"/>
    <property type="project" value="UniProtKB-KW"/>
</dbReference>
<dbReference type="SMART" id="SM00542">
    <property type="entry name" value="FYRC"/>
    <property type="match status" value="1"/>
</dbReference>
<dbReference type="SUPFAM" id="SSF57903">
    <property type="entry name" value="FYVE/PHD zinc finger"/>
    <property type="match status" value="2"/>
</dbReference>
<keyword evidence="3" id="KW-0489">Methyltransferase</keyword>
<keyword evidence="9" id="KW-0862">Zinc</keyword>
<dbReference type="Gene3D" id="3.30.40.10">
    <property type="entry name" value="Zinc/RING finger domain, C3HC4 (zinc finger)"/>
    <property type="match status" value="3"/>
</dbReference>
<feature type="region of interest" description="Disordered" evidence="20">
    <location>
        <begin position="2694"/>
        <end position="2714"/>
    </location>
</feature>
<dbReference type="PANTHER" id="PTHR45838">
    <property type="entry name" value="HISTONE-LYSINE-N-METHYLTRANSFERASE 2 KMT2 FAMILY MEMBER"/>
    <property type="match status" value="1"/>
</dbReference>
<dbReference type="PROSITE" id="PS51542">
    <property type="entry name" value="FYRN"/>
    <property type="match status" value="1"/>
</dbReference>
<dbReference type="Pfam" id="PF05965">
    <property type="entry name" value="FYRC"/>
    <property type="match status" value="1"/>
</dbReference>
<feature type="region of interest" description="Disordered" evidence="20">
    <location>
        <begin position="903"/>
        <end position="925"/>
    </location>
</feature>
<evidence type="ECO:0000313" key="26">
    <source>
        <dbReference type="EMBL" id="KAK9394624.1"/>
    </source>
</evidence>
<dbReference type="FunFam" id="3.30.40.10:FF:001155">
    <property type="entry name" value="Uncharacterized protein"/>
    <property type="match status" value="1"/>
</dbReference>
<dbReference type="SMART" id="SM00508">
    <property type="entry name" value="PostSET"/>
    <property type="match status" value="1"/>
</dbReference>
<name>A0AAW1AXG3_CROAD</name>
<feature type="domain" description="PHD-type" evidence="21">
    <location>
        <begin position="1478"/>
        <end position="1532"/>
    </location>
</feature>
<keyword evidence="8 19" id="KW-0863">Zinc-finger</keyword>
<dbReference type="InterPro" id="IPR003889">
    <property type="entry name" value="FYrich_C"/>
</dbReference>
<feature type="domain" description="PHD-type" evidence="21">
    <location>
        <begin position="1564"/>
        <end position="1625"/>
    </location>
</feature>
<dbReference type="SUPFAM" id="SSF82199">
    <property type="entry name" value="SET domain"/>
    <property type="match status" value="1"/>
</dbReference>
<gene>
    <name evidence="26" type="ORF">NXF25_015152</name>
</gene>
<evidence type="ECO:0000256" key="9">
    <source>
        <dbReference type="ARBA" id="ARBA00022833"/>
    </source>
</evidence>
<feature type="domain" description="CXXC-type" evidence="24">
    <location>
        <begin position="1191"/>
        <end position="1239"/>
    </location>
</feature>
<dbReference type="PROSITE" id="PS51058">
    <property type="entry name" value="ZF_CXXC"/>
    <property type="match status" value="1"/>
</dbReference>
<dbReference type="Gene3D" id="3.30.160.360">
    <property type="match status" value="2"/>
</dbReference>
<feature type="compositionally biased region" description="Basic residues" evidence="20">
    <location>
        <begin position="519"/>
        <end position="534"/>
    </location>
</feature>
<dbReference type="InterPro" id="IPR034732">
    <property type="entry name" value="EPHD"/>
</dbReference>
<feature type="compositionally biased region" description="Acidic residues" evidence="20">
    <location>
        <begin position="2312"/>
        <end position="2321"/>
    </location>
</feature>
<dbReference type="EMBL" id="JAOTOJ010000011">
    <property type="protein sequence ID" value="KAK9394624.1"/>
    <property type="molecule type" value="Genomic_DNA"/>
</dbReference>
<feature type="compositionally biased region" description="Low complexity" evidence="20">
    <location>
        <begin position="583"/>
        <end position="600"/>
    </location>
</feature>
<feature type="region of interest" description="Disordered" evidence="20">
    <location>
        <begin position="679"/>
        <end position="713"/>
    </location>
</feature>
<dbReference type="Gene3D" id="2.170.270.10">
    <property type="entry name" value="SET domain"/>
    <property type="match status" value="1"/>
</dbReference>
<dbReference type="Pfam" id="PF00856">
    <property type="entry name" value="SET"/>
    <property type="match status" value="1"/>
</dbReference>
<feature type="region of interest" description="Disordered" evidence="20">
    <location>
        <begin position="11"/>
        <end position="37"/>
    </location>
</feature>
<dbReference type="PROSITE" id="PS50868">
    <property type="entry name" value="POST_SET"/>
    <property type="match status" value="1"/>
</dbReference>
<dbReference type="CDD" id="cd19170">
    <property type="entry name" value="SET_KMT2A_2B"/>
    <property type="match status" value="1"/>
</dbReference>
<dbReference type="FunFam" id="3.30.160.360:FF:000006">
    <property type="entry name" value="Histone-lysine N-methyltransferase"/>
    <property type="match status" value="1"/>
</dbReference>
<evidence type="ECO:0000256" key="4">
    <source>
        <dbReference type="ARBA" id="ARBA00022679"/>
    </source>
</evidence>
<dbReference type="SMART" id="SM00541">
    <property type="entry name" value="FYRN"/>
    <property type="match status" value="1"/>
</dbReference>
<feature type="compositionally biased region" description="Low complexity" evidence="20">
    <location>
        <begin position="543"/>
        <end position="560"/>
    </location>
</feature>
<keyword evidence="12" id="KW-0805">Transcription regulation</keyword>
<evidence type="ECO:0000256" key="13">
    <source>
        <dbReference type="ARBA" id="ARBA00023117"/>
    </source>
</evidence>
<keyword evidence="4" id="KW-0808">Transferase</keyword>
<feature type="region of interest" description="Disordered" evidence="20">
    <location>
        <begin position="1308"/>
        <end position="1372"/>
    </location>
</feature>
<dbReference type="Pfam" id="PF02008">
    <property type="entry name" value="zf-CXXC"/>
    <property type="match status" value="1"/>
</dbReference>
<dbReference type="InterPro" id="IPR046341">
    <property type="entry name" value="SET_dom_sf"/>
</dbReference>
<dbReference type="FunFam" id="2.170.270.10:FF:000004">
    <property type="entry name" value="Histone-lysine N-methyltransferase"/>
    <property type="match status" value="1"/>
</dbReference>
<evidence type="ECO:0000313" key="27">
    <source>
        <dbReference type="Proteomes" id="UP001474421"/>
    </source>
</evidence>
<feature type="region of interest" description="Disordered" evidence="20">
    <location>
        <begin position="2020"/>
        <end position="2223"/>
    </location>
</feature>
<evidence type="ECO:0000256" key="14">
    <source>
        <dbReference type="ARBA" id="ARBA00023125"/>
    </source>
</evidence>
<dbReference type="InterPro" id="IPR047219">
    <property type="entry name" value="KMT2A_2B_SET"/>
</dbReference>